<feature type="compositionally biased region" description="Basic residues" evidence="1">
    <location>
        <begin position="377"/>
        <end position="386"/>
    </location>
</feature>
<dbReference type="AlphaFoldDB" id="A0AAE9IPR2"/>
<feature type="region of interest" description="Disordered" evidence="1">
    <location>
        <begin position="330"/>
        <end position="388"/>
    </location>
</feature>
<gene>
    <name evidence="3" type="ORF">L3Y34_001508</name>
</gene>
<dbReference type="Gene3D" id="1.10.340.70">
    <property type="match status" value="1"/>
</dbReference>
<evidence type="ECO:0000259" key="2">
    <source>
        <dbReference type="Pfam" id="PF17921"/>
    </source>
</evidence>
<dbReference type="Proteomes" id="UP000827892">
    <property type="component" value="Chromosome III"/>
</dbReference>
<accession>A0AAE9IPR2</accession>
<reference evidence="3 4" key="1">
    <citation type="submission" date="2022-05" db="EMBL/GenBank/DDBJ databases">
        <title>Chromosome-level reference genomes for two strains of Caenorhabditis briggsae: an improved platform for comparative genomics.</title>
        <authorList>
            <person name="Stevens L."/>
            <person name="Andersen E.C."/>
        </authorList>
    </citation>
    <scope>NUCLEOTIDE SEQUENCE [LARGE SCALE GENOMIC DNA]</scope>
    <source>
        <strain evidence="3">QX1410_ONT</strain>
        <tissue evidence="3">Whole-organism</tissue>
    </source>
</reference>
<sequence>MMLNSSEIIDGNMVVEGYEEIAVDDMNDMSELVVENDIVNDDEDSLQYEEVVHSSDYGGMPIDQYNDIVQYKRTNVVPPSVTSRNDRSAPSHWRSRCKCFSMADDGETLLYYNPENTSNAMPKVVVKKGEVRKVLERIHELIGHLGQKRTQMVVLRKLYWRSVRQDVKTFIASCDFCTEKKLHGRKITKAPVDITSENFDISVLVRDNATDRLEFHLVGYNEAEVREASYTRMSSYTFKETASEYRSRYSNQPPVPPTFRRQPYVKKLNNQSVGYLLPFHQRSRTMEPEFIEMYGREDYPQEMIYETVPEVDDGLMRNKEEVKQKDYQLPDAHPITFDGTELTSKNFKTEDETSLNGSVSMSRAGPSSSSSIPSHSKQQHQRYGQKRHIDVDSDRMRGMCGFRSSERQQSPAPTTTAGLLKKRRREFPSIRGMANRFSIAIGDTDRIDNHEVNRSNPHLIEYPDPSSILRGDSLGLPPVIMAPSSNDEVCKLQIEALQRHIHLQKLQEKLIHDQYEASMRIPITRYIQQVEEVQEEQLDVEHDLNHHQVYEEEEEELSHNQTRHIRHQ</sequence>
<evidence type="ECO:0000313" key="3">
    <source>
        <dbReference type="EMBL" id="ULU01191.1"/>
    </source>
</evidence>
<evidence type="ECO:0000256" key="1">
    <source>
        <dbReference type="SAM" id="MobiDB-lite"/>
    </source>
</evidence>
<feature type="domain" description="Integrase zinc-binding" evidence="2">
    <location>
        <begin position="127"/>
        <end position="181"/>
    </location>
</feature>
<dbReference type="EMBL" id="CP090893">
    <property type="protein sequence ID" value="ULU01191.1"/>
    <property type="molecule type" value="Genomic_DNA"/>
</dbReference>
<dbReference type="OMA" id="CKCFSMA"/>
<name>A0AAE9IPR2_CAEBR</name>
<feature type="compositionally biased region" description="Low complexity" evidence="1">
    <location>
        <begin position="358"/>
        <end position="376"/>
    </location>
</feature>
<protein>
    <recommendedName>
        <fullName evidence="2">Integrase zinc-binding domain-containing protein</fullName>
    </recommendedName>
</protein>
<proteinExistence type="predicted"/>
<dbReference type="Pfam" id="PF17921">
    <property type="entry name" value="Integrase_H2C2"/>
    <property type="match status" value="1"/>
</dbReference>
<dbReference type="InterPro" id="IPR041588">
    <property type="entry name" value="Integrase_H2C2"/>
</dbReference>
<evidence type="ECO:0000313" key="4">
    <source>
        <dbReference type="Proteomes" id="UP000827892"/>
    </source>
</evidence>
<organism evidence="3 4">
    <name type="scientific">Caenorhabditis briggsae</name>
    <dbReference type="NCBI Taxonomy" id="6238"/>
    <lineage>
        <taxon>Eukaryota</taxon>
        <taxon>Metazoa</taxon>
        <taxon>Ecdysozoa</taxon>
        <taxon>Nematoda</taxon>
        <taxon>Chromadorea</taxon>
        <taxon>Rhabditida</taxon>
        <taxon>Rhabditina</taxon>
        <taxon>Rhabditomorpha</taxon>
        <taxon>Rhabditoidea</taxon>
        <taxon>Rhabditidae</taxon>
        <taxon>Peloderinae</taxon>
        <taxon>Caenorhabditis</taxon>
    </lineage>
</organism>